<dbReference type="InterPro" id="IPR029063">
    <property type="entry name" value="SAM-dependent_MTases_sf"/>
</dbReference>
<evidence type="ECO:0000256" key="1">
    <source>
        <dbReference type="ARBA" id="ARBA00022603"/>
    </source>
</evidence>
<dbReference type="EMBL" id="RJKX01000013">
    <property type="protein sequence ID" value="ROP99717.1"/>
    <property type="molecule type" value="Genomic_DNA"/>
</dbReference>
<dbReference type="Gene3D" id="3.40.50.150">
    <property type="entry name" value="Vaccinia Virus protein VP39"/>
    <property type="match status" value="1"/>
</dbReference>
<proteinExistence type="predicted"/>
<dbReference type="SUPFAM" id="SSF53335">
    <property type="entry name" value="S-adenosyl-L-methionine-dependent methyltransferases"/>
    <property type="match status" value="1"/>
</dbReference>
<dbReference type="OrthoDB" id="5489421at2"/>
<dbReference type="CDD" id="cd02440">
    <property type="entry name" value="AdoMet_MTases"/>
    <property type="match status" value="1"/>
</dbReference>
<dbReference type="GO" id="GO:0008168">
    <property type="term" value="F:methyltransferase activity"/>
    <property type="evidence" value="ECO:0007669"/>
    <property type="project" value="UniProtKB-KW"/>
</dbReference>
<dbReference type="PANTHER" id="PTHR47739">
    <property type="entry name" value="TRNA1(VAL) (ADENINE(37)-N6)-METHYLTRANSFERASE"/>
    <property type="match status" value="1"/>
</dbReference>
<dbReference type="PANTHER" id="PTHR47739:SF1">
    <property type="entry name" value="TRNA1(VAL) (ADENINE(37)-N6)-METHYLTRANSFERASE"/>
    <property type="match status" value="1"/>
</dbReference>
<accession>A0A3N1M7P8</accession>
<evidence type="ECO:0000259" key="3">
    <source>
        <dbReference type="Pfam" id="PF05175"/>
    </source>
</evidence>
<keyword evidence="5" id="KW-1185">Reference proteome</keyword>
<protein>
    <submittedName>
        <fullName evidence="4">tRNA1(Val) A37 N6-methylase TrmN6</fullName>
    </submittedName>
</protein>
<dbReference type="Proteomes" id="UP000278222">
    <property type="component" value="Unassembled WGS sequence"/>
</dbReference>
<evidence type="ECO:0000313" key="5">
    <source>
        <dbReference type="Proteomes" id="UP000278222"/>
    </source>
</evidence>
<reference evidence="4 5" key="1">
    <citation type="submission" date="2018-11" db="EMBL/GenBank/DDBJ databases">
        <title>Genomic Encyclopedia of Type Strains, Phase IV (KMG-IV): sequencing the most valuable type-strain genomes for metagenomic binning, comparative biology and taxonomic classification.</title>
        <authorList>
            <person name="Goeker M."/>
        </authorList>
    </citation>
    <scope>NUCLEOTIDE SEQUENCE [LARGE SCALE GENOMIC DNA]</scope>
    <source>
        <strain evidence="4 5">DSM 5900</strain>
    </source>
</reference>
<evidence type="ECO:0000313" key="4">
    <source>
        <dbReference type="EMBL" id="ROP99717.1"/>
    </source>
</evidence>
<name>A0A3N1M7P8_9PROT</name>
<keyword evidence="1 4" id="KW-0489">Methyltransferase</keyword>
<dbReference type="AlphaFoldDB" id="A0A3N1M7P8"/>
<dbReference type="GO" id="GO:0032259">
    <property type="term" value="P:methylation"/>
    <property type="evidence" value="ECO:0007669"/>
    <property type="project" value="UniProtKB-KW"/>
</dbReference>
<sequence length="257" mass="27144">MSEPPANNAPGAPLAVTDDTLLEGRVKLRQPRDGYRVAIDPVLLAAAVPAAAGEMVLDVGTGVGAAALCLAWRVPGCRVVGLELQRQLGQLASRNIDANGFDDRASVVIGDLQRPPPRLAPTSFTHVMANPPYMEAGRADPAPHAGKAMATVEGEADLAAWVRFSLLMAKQHGTVTFIHRADRLDQLLALLSGRVGDVTVLPLWPGPDKPAGRVIVQARRDSNAPMRLLPGIVLHRPDGGYTPIADGILRGGRPIAF</sequence>
<gene>
    <name evidence="4" type="ORF">EDC65_1502</name>
</gene>
<keyword evidence="1 4" id="KW-0808">Transferase</keyword>
<comment type="caution">
    <text evidence="4">The sequence shown here is derived from an EMBL/GenBank/DDBJ whole genome shotgun (WGS) entry which is preliminary data.</text>
</comment>
<keyword evidence="2" id="KW-0949">S-adenosyl-L-methionine</keyword>
<dbReference type="Pfam" id="PF05175">
    <property type="entry name" value="MTS"/>
    <property type="match status" value="1"/>
</dbReference>
<organism evidence="4 5">
    <name type="scientific">Stella humosa</name>
    <dbReference type="NCBI Taxonomy" id="94"/>
    <lineage>
        <taxon>Bacteria</taxon>
        <taxon>Pseudomonadati</taxon>
        <taxon>Pseudomonadota</taxon>
        <taxon>Alphaproteobacteria</taxon>
        <taxon>Rhodospirillales</taxon>
        <taxon>Stellaceae</taxon>
        <taxon>Stella</taxon>
    </lineage>
</organism>
<dbReference type="RefSeq" id="WP_123689076.1">
    <property type="nucleotide sequence ID" value="NZ_AP019700.1"/>
</dbReference>
<dbReference type="InterPro" id="IPR050210">
    <property type="entry name" value="tRNA_Adenine-N(6)_MTase"/>
</dbReference>
<evidence type="ECO:0000256" key="2">
    <source>
        <dbReference type="ARBA" id="ARBA00022691"/>
    </source>
</evidence>
<dbReference type="InterPro" id="IPR007848">
    <property type="entry name" value="Small_mtfrase_dom"/>
</dbReference>
<feature type="domain" description="Methyltransferase small" evidence="3">
    <location>
        <begin position="43"/>
        <end position="138"/>
    </location>
</feature>